<dbReference type="Proteomes" id="UP000298337">
    <property type="component" value="Unassembled WGS sequence"/>
</dbReference>
<dbReference type="Pfam" id="PF03479">
    <property type="entry name" value="PCC"/>
    <property type="match status" value="1"/>
</dbReference>
<dbReference type="AlphaFoldDB" id="A0A4Z0PE69"/>
<dbReference type="PROSITE" id="PS51742">
    <property type="entry name" value="PPC"/>
    <property type="match status" value="1"/>
</dbReference>
<dbReference type="SUPFAM" id="SSF117856">
    <property type="entry name" value="AF0104/ALDC/Ptd012-like"/>
    <property type="match status" value="1"/>
</dbReference>
<evidence type="ECO:0000256" key="1">
    <source>
        <dbReference type="SAM" id="SignalP"/>
    </source>
</evidence>
<comment type="caution">
    <text evidence="3">The sequence shown here is derived from an EMBL/GenBank/DDBJ whole genome shotgun (WGS) entry which is preliminary data.</text>
</comment>
<feature type="signal peptide" evidence="1">
    <location>
        <begin position="1"/>
        <end position="20"/>
    </location>
</feature>
<protein>
    <submittedName>
        <fullName evidence="3">DUF296 domain-containing protein</fullName>
    </submittedName>
</protein>
<dbReference type="PANTHER" id="PTHR34988">
    <property type="entry name" value="PROTEIN, PUTATIVE-RELATED"/>
    <property type="match status" value="1"/>
</dbReference>
<sequence length="171" mass="18560">MKKLLFLLILGGLGSRPLHAQSKPVMSATTSASPKYIRTATGFLMVLRQGDNVLQELEQLAIREKIPSASLTGLGFRHPTFGFWNAQTKEYAPKSFSDTEMASLTGSIAWKDGKPALHLHGVATDKNFTAYGGHLLALEVGTGSMELTITTHPQRLERLVDERNGATVLGL</sequence>
<proteinExistence type="predicted"/>
<dbReference type="CDD" id="cd11378">
    <property type="entry name" value="DUF296"/>
    <property type="match status" value="1"/>
</dbReference>
<gene>
    <name evidence="3" type="ORF">EU556_07005</name>
</gene>
<dbReference type="Gene3D" id="3.30.1330.80">
    <property type="entry name" value="Hypothetical protein, similar to alpha- acetolactate decarboxylase, domain 2"/>
    <property type="match status" value="1"/>
</dbReference>
<evidence type="ECO:0000313" key="4">
    <source>
        <dbReference type="Proteomes" id="UP000298337"/>
    </source>
</evidence>
<dbReference type="InterPro" id="IPR005175">
    <property type="entry name" value="PPC_dom"/>
</dbReference>
<evidence type="ECO:0000259" key="2">
    <source>
        <dbReference type="PROSITE" id="PS51742"/>
    </source>
</evidence>
<reference evidence="3 4" key="1">
    <citation type="submission" date="2019-04" db="EMBL/GenBank/DDBJ databases">
        <authorList>
            <person name="Feng G."/>
            <person name="Zhang J."/>
            <person name="Zhu H."/>
        </authorList>
    </citation>
    <scope>NUCLEOTIDE SEQUENCE [LARGE SCALE GENOMIC DNA]</scope>
    <source>
        <strain evidence="3 4">92R-1</strain>
    </source>
</reference>
<feature type="chain" id="PRO_5021409673" evidence="1">
    <location>
        <begin position="21"/>
        <end position="171"/>
    </location>
</feature>
<dbReference type="EMBL" id="SRLA01000001">
    <property type="protein sequence ID" value="TGE10548.1"/>
    <property type="molecule type" value="Genomic_DNA"/>
</dbReference>
<feature type="domain" description="PPC" evidence="2">
    <location>
        <begin position="37"/>
        <end position="171"/>
    </location>
</feature>
<evidence type="ECO:0000313" key="3">
    <source>
        <dbReference type="EMBL" id="TGE10548.1"/>
    </source>
</evidence>
<organism evidence="3 4">
    <name type="scientific">Hymenobacter fodinae</name>
    <dbReference type="NCBI Taxonomy" id="2510796"/>
    <lineage>
        <taxon>Bacteria</taxon>
        <taxon>Pseudomonadati</taxon>
        <taxon>Bacteroidota</taxon>
        <taxon>Cytophagia</taxon>
        <taxon>Cytophagales</taxon>
        <taxon>Hymenobacteraceae</taxon>
        <taxon>Hymenobacter</taxon>
    </lineage>
</organism>
<keyword evidence="4" id="KW-1185">Reference proteome</keyword>
<dbReference type="PANTHER" id="PTHR34988:SF1">
    <property type="entry name" value="DNA-BINDING PROTEIN"/>
    <property type="match status" value="1"/>
</dbReference>
<keyword evidence="1" id="KW-0732">Signal</keyword>
<accession>A0A4Z0PE69</accession>
<name>A0A4Z0PE69_9BACT</name>
<dbReference type="OrthoDB" id="9798999at2"/>